<accession>D2TWZ7</accession>
<name>D2TWZ7_9GAMM</name>
<dbReference type="AlphaFoldDB" id="D2TWZ7"/>
<proteinExistence type="predicted"/>
<dbReference type="EMBL" id="FN545161">
    <property type="protein sequence ID" value="CBA71903.1"/>
    <property type="molecule type" value="Genomic_DNA"/>
</dbReference>
<reference evidence="1" key="1">
    <citation type="journal article" date="2010" name="Insect Mol. Biol.">
        <title>The draft genome sequence of Arsenophonus nasoniae, son-killer bacterium of Nasonia vitripennis, reveals genes associated with virulence and symbiosis.</title>
        <authorList>
            <person name="Wilkes T."/>
            <person name="Darby A.C."/>
            <person name="Choi J."/>
            <person name="Colborne J.K."/>
            <person name="Werren J.H."/>
            <person name="Hurst G.D.D."/>
        </authorList>
    </citation>
    <scope>NUCLEOTIDE SEQUENCE</scope>
</reference>
<evidence type="ECO:0008006" key="2">
    <source>
        <dbReference type="Google" id="ProtNLM"/>
    </source>
</evidence>
<dbReference type="Gene3D" id="3.30.1910.10">
    <property type="entry name" value="so0334 like domain"/>
    <property type="match status" value="1"/>
</dbReference>
<dbReference type="Pfam" id="PF06526">
    <property type="entry name" value="DUF1107"/>
    <property type="match status" value="1"/>
</dbReference>
<sequence>MYIKDMGVFEFDKGKILPPRIKDKRHFNIMNEINKEVLILQTEIG</sequence>
<organism evidence="1">
    <name type="scientific">Arsenophonus nasoniae</name>
    <name type="common">son-killer infecting Nasonia vitripennis</name>
    <dbReference type="NCBI Taxonomy" id="638"/>
    <lineage>
        <taxon>Bacteria</taxon>
        <taxon>Pseudomonadati</taxon>
        <taxon>Pseudomonadota</taxon>
        <taxon>Gammaproteobacteria</taxon>
        <taxon>Enterobacterales</taxon>
        <taxon>Morganellaceae</taxon>
        <taxon>Arsenophonus</taxon>
    </lineage>
</organism>
<protein>
    <recommendedName>
        <fullName evidence="2">Phage transcriptional regulator</fullName>
    </recommendedName>
</protein>
<dbReference type="InterPro" id="IPR009491">
    <property type="entry name" value="DUF1107"/>
</dbReference>
<gene>
    <name evidence="1" type="ORF">ARN_06000</name>
</gene>
<evidence type="ECO:0000313" key="1">
    <source>
        <dbReference type="EMBL" id="CBA71903.1"/>
    </source>
</evidence>